<dbReference type="InterPro" id="IPR005624">
    <property type="entry name" value="PduO/GlcC-like"/>
</dbReference>
<reference evidence="1 2" key="1">
    <citation type="submission" date="2018-03" db="EMBL/GenBank/DDBJ databases">
        <title>Lachnoclostridium SNUG30386 gen.nov., sp.nov., isolated from human faeces.</title>
        <authorList>
            <person name="Seo B."/>
            <person name="Jeon K."/>
            <person name="Ko G."/>
        </authorList>
    </citation>
    <scope>NUCLEOTIDE SEQUENCE [LARGE SCALE GENOMIC DNA]</scope>
    <source>
        <strain evidence="1 2">SNUG30386</strain>
    </source>
</reference>
<evidence type="ECO:0000313" key="1">
    <source>
        <dbReference type="EMBL" id="PST37525.1"/>
    </source>
</evidence>
<dbReference type="RefSeq" id="WP_107000644.1">
    <property type="nucleotide sequence ID" value="NZ_JAQCTY010000006.1"/>
</dbReference>
<dbReference type="SUPFAM" id="SSF143744">
    <property type="entry name" value="GlcG-like"/>
    <property type="match status" value="1"/>
</dbReference>
<sequence length="169" mass="19262">MKNFYTEEQWNEILKQQESVLRYDTFTRKQALELGLLIAEITGEKYHGSVAVRIVEDETTVFAYKMEGATLEADWWMTNKLAASRLTGMSSLRALTASRAGELEASWKVREENFFVCGGCIPVFMRDGSRPFAYVMVSGMEHWDDHQVIADAMAKQLGVEIPEVQKEQP</sequence>
<organism evidence="1 2">
    <name type="scientific">Clostridium fessum</name>
    <dbReference type="NCBI Taxonomy" id="2126740"/>
    <lineage>
        <taxon>Bacteria</taxon>
        <taxon>Bacillati</taxon>
        <taxon>Bacillota</taxon>
        <taxon>Clostridia</taxon>
        <taxon>Eubacteriales</taxon>
        <taxon>Clostridiaceae</taxon>
        <taxon>Clostridium</taxon>
    </lineage>
</organism>
<gene>
    <name evidence="1" type="ORF">C7U56_06390</name>
</gene>
<accession>A0A2T3FQH4</accession>
<dbReference type="Proteomes" id="UP000241048">
    <property type="component" value="Unassembled WGS sequence"/>
</dbReference>
<dbReference type="PANTHER" id="PTHR28255">
    <property type="match status" value="1"/>
</dbReference>
<dbReference type="PANTHER" id="PTHR28255:SF1">
    <property type="entry name" value="UPF0303 PROTEIN YBR137W"/>
    <property type="match status" value="1"/>
</dbReference>
<evidence type="ECO:0000313" key="2">
    <source>
        <dbReference type="Proteomes" id="UP000241048"/>
    </source>
</evidence>
<dbReference type="InterPro" id="IPR038084">
    <property type="entry name" value="PduO/GlcC-like_sf"/>
</dbReference>
<protein>
    <recommendedName>
        <fullName evidence="3">Heme-binding protein</fullName>
    </recommendedName>
</protein>
<dbReference type="Pfam" id="PF03928">
    <property type="entry name" value="HbpS-like"/>
    <property type="match status" value="1"/>
</dbReference>
<evidence type="ECO:0008006" key="3">
    <source>
        <dbReference type="Google" id="ProtNLM"/>
    </source>
</evidence>
<dbReference type="AlphaFoldDB" id="A0A2T3FQH4"/>
<comment type="caution">
    <text evidence="1">The sequence shown here is derived from an EMBL/GenBank/DDBJ whole genome shotgun (WGS) entry which is preliminary data.</text>
</comment>
<proteinExistence type="predicted"/>
<dbReference type="Gene3D" id="3.30.450.150">
    <property type="entry name" value="Haem-degrading domain"/>
    <property type="match status" value="1"/>
</dbReference>
<dbReference type="EMBL" id="PYLO01000002">
    <property type="protein sequence ID" value="PST37525.1"/>
    <property type="molecule type" value="Genomic_DNA"/>
</dbReference>
<dbReference type="InterPro" id="IPR010371">
    <property type="entry name" value="YBR137W-like"/>
</dbReference>
<keyword evidence="2" id="KW-1185">Reference proteome</keyword>
<name>A0A2T3FQH4_9CLOT</name>